<name>H3GSJ1_PHYRM</name>
<reference evidence="6" key="1">
    <citation type="journal article" date="2006" name="Science">
        <title>Phytophthora genome sequences uncover evolutionary origins and mechanisms of pathogenesis.</title>
        <authorList>
            <person name="Tyler B.M."/>
            <person name="Tripathy S."/>
            <person name="Zhang X."/>
            <person name="Dehal P."/>
            <person name="Jiang R.H."/>
            <person name="Aerts A."/>
            <person name="Arredondo F.D."/>
            <person name="Baxter L."/>
            <person name="Bensasson D."/>
            <person name="Beynon J.L."/>
            <person name="Chapman J."/>
            <person name="Damasceno C.M."/>
            <person name="Dorrance A.E."/>
            <person name="Dou D."/>
            <person name="Dickerman A.W."/>
            <person name="Dubchak I.L."/>
            <person name="Garbelotto M."/>
            <person name="Gijzen M."/>
            <person name="Gordon S.G."/>
            <person name="Govers F."/>
            <person name="Grunwald N.J."/>
            <person name="Huang W."/>
            <person name="Ivors K.L."/>
            <person name="Jones R.W."/>
            <person name="Kamoun S."/>
            <person name="Krampis K."/>
            <person name="Lamour K.H."/>
            <person name="Lee M.K."/>
            <person name="McDonald W.H."/>
            <person name="Medina M."/>
            <person name="Meijer H.J."/>
            <person name="Nordberg E.K."/>
            <person name="Maclean D.J."/>
            <person name="Ospina-Giraldo M.D."/>
            <person name="Morris P.F."/>
            <person name="Phuntumart V."/>
            <person name="Putnam N.H."/>
            <person name="Rash S."/>
            <person name="Rose J.K."/>
            <person name="Sakihama Y."/>
            <person name="Salamov A.A."/>
            <person name="Savidor A."/>
            <person name="Scheuring C.F."/>
            <person name="Smith B.M."/>
            <person name="Sobral B.W."/>
            <person name="Terry A."/>
            <person name="Torto-Alalibo T.A."/>
            <person name="Win J."/>
            <person name="Xu Z."/>
            <person name="Zhang H."/>
            <person name="Grigoriev I.V."/>
            <person name="Rokhsar D.S."/>
            <person name="Boore J.L."/>
        </authorList>
    </citation>
    <scope>NUCLEOTIDE SEQUENCE [LARGE SCALE GENOMIC DNA]</scope>
    <source>
        <strain evidence="6">Pr102</strain>
    </source>
</reference>
<dbReference type="HOGENOM" id="CLU_299076_0_0_1"/>
<feature type="domain" description="Thioredoxin" evidence="4">
    <location>
        <begin position="430"/>
        <end position="526"/>
    </location>
</feature>
<feature type="domain" description="Thioredoxin" evidence="4">
    <location>
        <begin position="729"/>
        <end position="813"/>
    </location>
</feature>
<feature type="compositionally biased region" description="Low complexity" evidence="2">
    <location>
        <begin position="228"/>
        <end position="239"/>
    </location>
</feature>
<feature type="domain" description="Thioredoxin" evidence="4">
    <location>
        <begin position="296"/>
        <end position="376"/>
    </location>
</feature>
<dbReference type="InterPro" id="IPR045108">
    <property type="entry name" value="TXNDC17-like"/>
</dbReference>
<keyword evidence="6" id="KW-1185">Reference proteome</keyword>
<dbReference type="PANTHER" id="PTHR12452">
    <property type="entry name" value="42-9-9 PROTEIN-RELATED"/>
    <property type="match status" value="1"/>
</dbReference>
<protein>
    <recommendedName>
        <fullName evidence="4">Thioredoxin domain-containing protein</fullName>
    </recommendedName>
</protein>
<evidence type="ECO:0000256" key="3">
    <source>
        <dbReference type="SAM" id="Phobius"/>
    </source>
</evidence>
<feature type="region of interest" description="Disordered" evidence="2">
    <location>
        <begin position="219"/>
        <end position="248"/>
    </location>
</feature>
<dbReference type="PANTHER" id="PTHR12452:SF0">
    <property type="entry name" value="THIOREDOXIN DOMAIN-CONTAINING PROTEIN 17"/>
    <property type="match status" value="1"/>
</dbReference>
<feature type="region of interest" description="Disordered" evidence="2">
    <location>
        <begin position="83"/>
        <end position="140"/>
    </location>
</feature>
<comment type="similarity">
    <text evidence="1">Belongs to the thioredoxin family.</text>
</comment>
<feature type="compositionally biased region" description="Acidic residues" evidence="2">
    <location>
        <begin position="86"/>
        <end position="98"/>
    </location>
</feature>
<organism evidence="5 6">
    <name type="scientific">Phytophthora ramorum</name>
    <name type="common">Sudden oak death agent</name>
    <dbReference type="NCBI Taxonomy" id="164328"/>
    <lineage>
        <taxon>Eukaryota</taxon>
        <taxon>Sar</taxon>
        <taxon>Stramenopiles</taxon>
        <taxon>Oomycota</taxon>
        <taxon>Peronosporomycetes</taxon>
        <taxon>Peronosporales</taxon>
        <taxon>Peronosporaceae</taxon>
        <taxon>Phytophthora</taxon>
    </lineage>
</organism>
<dbReference type="EMBL" id="DS566041">
    <property type="status" value="NOT_ANNOTATED_CDS"/>
    <property type="molecule type" value="Genomic_DNA"/>
</dbReference>
<keyword evidence="3" id="KW-1133">Transmembrane helix</keyword>
<evidence type="ECO:0000313" key="6">
    <source>
        <dbReference type="Proteomes" id="UP000005238"/>
    </source>
</evidence>
<evidence type="ECO:0000256" key="2">
    <source>
        <dbReference type="SAM" id="MobiDB-lite"/>
    </source>
</evidence>
<feature type="domain" description="Thioredoxin" evidence="4">
    <location>
        <begin position="890"/>
        <end position="970"/>
    </location>
</feature>
<dbReference type="VEuPathDB" id="FungiDB:KRP22_1316"/>
<dbReference type="GO" id="GO:0047134">
    <property type="term" value="F:protein-disulfide reductase [NAD(P)H] activity"/>
    <property type="evidence" value="ECO:0000318"/>
    <property type="project" value="GO_Central"/>
</dbReference>
<dbReference type="VEuPathDB" id="FungiDB:KRP23_1311"/>
<sequence length="1004" mass="112482">MASSSNTRRGSHGGVSLWLRRNVWLVAAATFVVIYCVFMVRTTMWAHAFQEQEQEQKSGQVVGDGTAMREAMAALRDMGALRAENAQEEAEEQAEEAAEDGREQLVKGGGEQEAVGEEEVHNAHTAATTGPRLRTAEEEDTVAYDDKVPLEDAGEIPMVGATAEVEKETPMTDHRWTALDDLPIATENTGPKPETASMKNNSGHLWTDVDKLPVAGEGMKPQRPQVPGATVTTDTGAATQEKPIASTSRRFDKSRLVLETLQQSNSSIPFEKRHHTLFGFNATMAYLQLYTKPVGSQEQLFLFFTCSDDKGGRDDWSPVCTEAREKVYATFAKSPSTNRLVTIHAGPLEDWKHGNAFTDDNDLRLKAIPTIMRWDGGAPGSLRSTWGVLVDKSVLFEPLLRYLFRNADEQDQLLAKPEVDTKEIVTLRGYPQYRTYMEAYAKNGTPFPLFMMMVSGRFQRNNRLWCPWCRQSEMPVEYAFYAYAPPDAKLVLVETYDKYSEWRDPENEFKKDPQLAMKGVPWFYRVYPEIVKAQIKADADCARSRMPPKAGGLRRAASSARRRRWVMVVGAVFTLYCMFLFQVRLWSAASHADLRANVISAERGPVVIDRPPVKQDEDYRRETTEDQEGDVDIQVGNIFQTAEPTPAAGTEESVVNKQQNLRGDLLATPGPIIVSTPEPTAAQTVTPVPTFAAPGIPVSTAGAVPSFSSRHDVVSGYDAAMAYLANYTTLEDSDEKLFLFFVCGNGQDQQTTWRRVCVDASELVYDVFAKSPSQNRLLTIHAGSKQDWSAPNPFFKDSDLKVKMIPALMEWHGGSPGAKRATSGMIIEESLLYEPLLRYLFENQDAPDPLLLPENTASKEIVLLKGYKNYRHYIDAIATGEDSSLTPPEGPMFVFLIAGRLETNDRLWCPYCRYSETSVEYAFYAFAPSGSRLVKVETVDSYGMWKNPANEWKQDTALMVRGVPWMYRANLDTETKSFTFQRVSERFDHPDALRGIFQGWKNPV</sequence>
<dbReference type="VEuPathDB" id="FungiDB:KRP23_1312"/>
<evidence type="ECO:0000256" key="1">
    <source>
        <dbReference type="ARBA" id="ARBA00008987"/>
    </source>
</evidence>
<evidence type="ECO:0000259" key="4">
    <source>
        <dbReference type="Pfam" id="PF06110"/>
    </source>
</evidence>
<dbReference type="AlphaFoldDB" id="H3GSJ1"/>
<dbReference type="GO" id="GO:0005829">
    <property type="term" value="C:cytosol"/>
    <property type="evidence" value="ECO:0000318"/>
    <property type="project" value="GO_Central"/>
</dbReference>
<keyword evidence="3" id="KW-0472">Membrane</keyword>
<dbReference type="eggNOG" id="ENOG502SHAP">
    <property type="taxonomic scope" value="Eukaryota"/>
</dbReference>
<keyword evidence="3" id="KW-0812">Transmembrane</keyword>
<dbReference type="VEuPathDB" id="FungiDB:KRP22_1317"/>
<feature type="transmembrane region" description="Helical" evidence="3">
    <location>
        <begin position="23"/>
        <end position="40"/>
    </location>
</feature>
<reference evidence="5" key="2">
    <citation type="submission" date="2015-06" db="UniProtKB">
        <authorList>
            <consortium name="EnsemblProtists"/>
        </authorList>
    </citation>
    <scope>IDENTIFICATION</scope>
    <source>
        <strain evidence="5">Pr102</strain>
    </source>
</reference>
<proteinExistence type="inferred from homology"/>
<dbReference type="FunFam" id="3.40.30.10:FF:000268">
    <property type="entry name" value="Thioredoxin domain-containing protein 17"/>
    <property type="match status" value="3"/>
</dbReference>
<accession>H3GSJ1</accession>
<dbReference type="Pfam" id="PF06110">
    <property type="entry name" value="TXD17-like_Trx"/>
    <property type="match status" value="4"/>
</dbReference>
<evidence type="ECO:0000313" key="5">
    <source>
        <dbReference type="EnsemblProtists" id="Phyra79976"/>
    </source>
</evidence>
<dbReference type="EnsemblProtists" id="Phyra79976">
    <property type="protein sequence ID" value="Phyra79976"/>
    <property type="gene ID" value="Phyra79976"/>
</dbReference>
<dbReference type="InterPro" id="IPR010357">
    <property type="entry name" value="TXNDC17_dom"/>
</dbReference>
<dbReference type="InParanoid" id="H3GSJ1"/>
<dbReference type="Gene3D" id="3.40.30.10">
    <property type="entry name" value="Glutaredoxin"/>
    <property type="match status" value="4"/>
</dbReference>
<dbReference type="Proteomes" id="UP000005238">
    <property type="component" value="Unassembled WGS sequence"/>
</dbReference>